<gene>
    <name evidence="2" type="ORF">N657DRAFT_660300</name>
</gene>
<dbReference type="EMBL" id="MU853223">
    <property type="protein sequence ID" value="KAK4128709.1"/>
    <property type="molecule type" value="Genomic_DNA"/>
</dbReference>
<dbReference type="GeneID" id="87831807"/>
<evidence type="ECO:0000313" key="3">
    <source>
        <dbReference type="Proteomes" id="UP001302602"/>
    </source>
</evidence>
<proteinExistence type="predicted"/>
<sequence length="131" mass="15369">MVVRRLGWFCAAAWVSGVIVSVFSLLISSMRCSRGKIRLSAGDDQLFFQHRFLPFRPSGIGSLRRSQPFIFTGRPCFPIKNGETGPFWRDETRCFPRWMSSDWSRKARHWVGNTYYEWRLPLAAMSEEWEI</sequence>
<feature type="transmembrane region" description="Helical" evidence="1">
    <location>
        <begin position="6"/>
        <end position="28"/>
    </location>
</feature>
<dbReference type="AlphaFoldDB" id="A0AAN6Z8Z8"/>
<dbReference type="Proteomes" id="UP001302602">
    <property type="component" value="Unassembled WGS sequence"/>
</dbReference>
<comment type="caution">
    <text evidence="2">The sequence shown here is derived from an EMBL/GenBank/DDBJ whole genome shotgun (WGS) entry which is preliminary data.</text>
</comment>
<keyword evidence="1" id="KW-0812">Transmembrane</keyword>
<name>A0AAN6Z8Z8_9PEZI</name>
<keyword evidence="1" id="KW-0472">Membrane</keyword>
<reference evidence="2" key="1">
    <citation type="journal article" date="2023" name="Mol. Phylogenet. Evol.">
        <title>Genome-scale phylogeny and comparative genomics of the fungal order Sordariales.</title>
        <authorList>
            <person name="Hensen N."/>
            <person name="Bonometti L."/>
            <person name="Westerberg I."/>
            <person name="Brannstrom I.O."/>
            <person name="Guillou S."/>
            <person name="Cros-Aarteil S."/>
            <person name="Calhoun S."/>
            <person name="Haridas S."/>
            <person name="Kuo A."/>
            <person name="Mondo S."/>
            <person name="Pangilinan J."/>
            <person name="Riley R."/>
            <person name="LaButti K."/>
            <person name="Andreopoulos B."/>
            <person name="Lipzen A."/>
            <person name="Chen C."/>
            <person name="Yan M."/>
            <person name="Daum C."/>
            <person name="Ng V."/>
            <person name="Clum A."/>
            <person name="Steindorff A."/>
            <person name="Ohm R.A."/>
            <person name="Martin F."/>
            <person name="Silar P."/>
            <person name="Natvig D.O."/>
            <person name="Lalanne C."/>
            <person name="Gautier V."/>
            <person name="Ament-Velasquez S.L."/>
            <person name="Kruys A."/>
            <person name="Hutchinson M.I."/>
            <person name="Powell A.J."/>
            <person name="Barry K."/>
            <person name="Miller A.N."/>
            <person name="Grigoriev I.V."/>
            <person name="Debuchy R."/>
            <person name="Gladieux P."/>
            <person name="Hiltunen Thoren M."/>
            <person name="Johannesson H."/>
        </authorList>
    </citation>
    <scope>NUCLEOTIDE SEQUENCE</scope>
    <source>
        <strain evidence="2">CBS 731.68</strain>
    </source>
</reference>
<dbReference type="RefSeq" id="XP_062652480.1">
    <property type="nucleotide sequence ID" value="XM_062795038.1"/>
</dbReference>
<accession>A0AAN6Z8Z8</accession>
<reference evidence="2" key="2">
    <citation type="submission" date="2023-05" db="EMBL/GenBank/DDBJ databases">
        <authorList>
            <consortium name="Lawrence Berkeley National Laboratory"/>
            <person name="Steindorff A."/>
            <person name="Hensen N."/>
            <person name="Bonometti L."/>
            <person name="Westerberg I."/>
            <person name="Brannstrom I.O."/>
            <person name="Guillou S."/>
            <person name="Cros-Aarteil S."/>
            <person name="Calhoun S."/>
            <person name="Haridas S."/>
            <person name="Kuo A."/>
            <person name="Mondo S."/>
            <person name="Pangilinan J."/>
            <person name="Riley R."/>
            <person name="Labutti K."/>
            <person name="Andreopoulos B."/>
            <person name="Lipzen A."/>
            <person name="Chen C."/>
            <person name="Yanf M."/>
            <person name="Daum C."/>
            <person name="Ng V."/>
            <person name="Clum A."/>
            <person name="Ohm R."/>
            <person name="Martin F."/>
            <person name="Silar P."/>
            <person name="Natvig D."/>
            <person name="Lalanne C."/>
            <person name="Gautier V."/>
            <person name="Ament-Velasquez S.L."/>
            <person name="Kruys A."/>
            <person name="Hutchinson M.I."/>
            <person name="Powell A.J."/>
            <person name="Barry K."/>
            <person name="Miller A.N."/>
            <person name="Grigoriev I.V."/>
            <person name="Debuchy R."/>
            <person name="Gladieux P."/>
            <person name="Thoren M.H."/>
            <person name="Johannesson H."/>
        </authorList>
    </citation>
    <scope>NUCLEOTIDE SEQUENCE</scope>
    <source>
        <strain evidence="2">CBS 731.68</strain>
    </source>
</reference>
<organism evidence="2 3">
    <name type="scientific">Parathielavia appendiculata</name>
    <dbReference type="NCBI Taxonomy" id="2587402"/>
    <lineage>
        <taxon>Eukaryota</taxon>
        <taxon>Fungi</taxon>
        <taxon>Dikarya</taxon>
        <taxon>Ascomycota</taxon>
        <taxon>Pezizomycotina</taxon>
        <taxon>Sordariomycetes</taxon>
        <taxon>Sordariomycetidae</taxon>
        <taxon>Sordariales</taxon>
        <taxon>Chaetomiaceae</taxon>
        <taxon>Parathielavia</taxon>
    </lineage>
</organism>
<evidence type="ECO:0000313" key="2">
    <source>
        <dbReference type="EMBL" id="KAK4128709.1"/>
    </source>
</evidence>
<keyword evidence="3" id="KW-1185">Reference proteome</keyword>
<keyword evidence="1" id="KW-1133">Transmembrane helix</keyword>
<evidence type="ECO:0000256" key="1">
    <source>
        <dbReference type="SAM" id="Phobius"/>
    </source>
</evidence>
<protein>
    <submittedName>
        <fullName evidence="2">Uncharacterized protein</fullName>
    </submittedName>
</protein>